<gene>
    <name evidence="2" type="ORF">ANCCAN_03753</name>
</gene>
<keyword evidence="3" id="KW-1185">Reference proteome</keyword>
<evidence type="ECO:0000313" key="3">
    <source>
        <dbReference type="Proteomes" id="UP000252519"/>
    </source>
</evidence>
<dbReference type="InterPro" id="IPR001304">
    <property type="entry name" value="C-type_lectin-like"/>
</dbReference>
<dbReference type="InterPro" id="IPR016186">
    <property type="entry name" value="C-type_lectin-like/link_sf"/>
</dbReference>
<dbReference type="AlphaFoldDB" id="A0A368H305"/>
<sequence length="93" mass="10497">MMAHKFAGRICNAGTEGFLSKVENHEKALFLMNLLPQNYGNGPAWIGLKRDGKDKKWTWPDGTVKYFISPTQSKRIIGKTLKLCRIEIKCISG</sequence>
<evidence type="ECO:0000313" key="2">
    <source>
        <dbReference type="EMBL" id="RCN50148.1"/>
    </source>
</evidence>
<dbReference type="CDD" id="cd00037">
    <property type="entry name" value="CLECT"/>
    <property type="match status" value="1"/>
</dbReference>
<dbReference type="InterPro" id="IPR016187">
    <property type="entry name" value="CTDL_fold"/>
</dbReference>
<dbReference type="Proteomes" id="UP000252519">
    <property type="component" value="Unassembled WGS sequence"/>
</dbReference>
<evidence type="ECO:0000259" key="1">
    <source>
        <dbReference type="Pfam" id="PF00059"/>
    </source>
</evidence>
<dbReference type="Pfam" id="PF00059">
    <property type="entry name" value="Lectin_C"/>
    <property type="match status" value="1"/>
</dbReference>
<dbReference type="EMBL" id="JOJR01000026">
    <property type="protein sequence ID" value="RCN50148.1"/>
    <property type="molecule type" value="Genomic_DNA"/>
</dbReference>
<proteinExistence type="predicted"/>
<organism evidence="2 3">
    <name type="scientific">Ancylostoma caninum</name>
    <name type="common">Dog hookworm</name>
    <dbReference type="NCBI Taxonomy" id="29170"/>
    <lineage>
        <taxon>Eukaryota</taxon>
        <taxon>Metazoa</taxon>
        <taxon>Ecdysozoa</taxon>
        <taxon>Nematoda</taxon>
        <taxon>Chromadorea</taxon>
        <taxon>Rhabditida</taxon>
        <taxon>Rhabditina</taxon>
        <taxon>Rhabditomorpha</taxon>
        <taxon>Strongyloidea</taxon>
        <taxon>Ancylostomatidae</taxon>
        <taxon>Ancylostomatinae</taxon>
        <taxon>Ancylostoma</taxon>
    </lineage>
</organism>
<reference evidence="2 3" key="1">
    <citation type="submission" date="2014-10" db="EMBL/GenBank/DDBJ databases">
        <title>Draft genome of the hookworm Ancylostoma caninum.</title>
        <authorList>
            <person name="Mitreva M."/>
        </authorList>
    </citation>
    <scope>NUCLEOTIDE SEQUENCE [LARGE SCALE GENOMIC DNA]</scope>
    <source>
        <strain evidence="2 3">Baltimore</strain>
    </source>
</reference>
<comment type="caution">
    <text evidence="2">The sequence shown here is derived from an EMBL/GenBank/DDBJ whole genome shotgun (WGS) entry which is preliminary data.</text>
</comment>
<dbReference type="Gene3D" id="3.10.100.10">
    <property type="entry name" value="Mannose-Binding Protein A, subunit A"/>
    <property type="match status" value="1"/>
</dbReference>
<dbReference type="SUPFAM" id="SSF56436">
    <property type="entry name" value="C-type lectin-like"/>
    <property type="match status" value="1"/>
</dbReference>
<accession>A0A368H305</accession>
<feature type="domain" description="C-type lectin" evidence="1">
    <location>
        <begin position="8"/>
        <end position="65"/>
    </location>
</feature>
<protein>
    <recommendedName>
        <fullName evidence="1">C-type lectin domain-containing protein</fullName>
    </recommendedName>
</protein>
<name>A0A368H305_ANCCA</name>